<dbReference type="AlphaFoldDB" id="A0A0D8JCJ5"/>
<sequence>MKLDFKKELNLWGVYFLTIFLSIYVHELGHCIPVWVKGIGAIPTPAKEYILQTIPEALQQQVSLGGILGTVLVTLGIMVLYGLKKFRYDSAVLAGVLAMPGMYTLRFIVVGRGHDATEFQEAQAALGAAYNGHFIDWLFLALFVTGTALWVLKAQPQLRIAGRLLIGFVLTVLFVIAHQVVNNAVFDPMFL</sequence>
<evidence type="ECO:0000313" key="3">
    <source>
        <dbReference type="Proteomes" id="UP000032544"/>
    </source>
</evidence>
<evidence type="ECO:0008006" key="4">
    <source>
        <dbReference type="Google" id="ProtNLM"/>
    </source>
</evidence>
<organism evidence="2 3">
    <name type="scientific">Draconibacterium sediminis</name>
    <dbReference type="NCBI Taxonomy" id="1544798"/>
    <lineage>
        <taxon>Bacteria</taxon>
        <taxon>Pseudomonadati</taxon>
        <taxon>Bacteroidota</taxon>
        <taxon>Bacteroidia</taxon>
        <taxon>Marinilabiliales</taxon>
        <taxon>Prolixibacteraceae</taxon>
        <taxon>Draconibacterium</taxon>
    </lineage>
</organism>
<keyword evidence="1" id="KW-0812">Transmembrane</keyword>
<feature type="transmembrane region" description="Helical" evidence="1">
    <location>
        <begin position="9"/>
        <end position="26"/>
    </location>
</feature>
<dbReference type="Proteomes" id="UP000032544">
    <property type="component" value="Unassembled WGS sequence"/>
</dbReference>
<accession>A0A0D8JCJ5</accession>
<keyword evidence="1" id="KW-0472">Membrane</keyword>
<gene>
    <name evidence="2" type="ORF">LH29_01505</name>
</gene>
<evidence type="ECO:0000256" key="1">
    <source>
        <dbReference type="SAM" id="Phobius"/>
    </source>
</evidence>
<feature type="transmembrane region" description="Helical" evidence="1">
    <location>
        <begin position="134"/>
        <end position="152"/>
    </location>
</feature>
<protein>
    <recommendedName>
        <fullName evidence="4">Peptidase M50 domain-containing protein</fullName>
    </recommendedName>
</protein>
<evidence type="ECO:0000313" key="2">
    <source>
        <dbReference type="EMBL" id="KJF44226.1"/>
    </source>
</evidence>
<dbReference type="EMBL" id="JRHC01000001">
    <property type="protein sequence ID" value="KJF44226.1"/>
    <property type="molecule type" value="Genomic_DNA"/>
</dbReference>
<feature type="transmembrane region" description="Helical" evidence="1">
    <location>
        <begin position="90"/>
        <end position="109"/>
    </location>
</feature>
<reference evidence="2 3" key="1">
    <citation type="submission" date="2014-09" db="EMBL/GenBank/DDBJ databases">
        <title>Draft Genome Sequence of Draconibacterium sp. JN14CK-3.</title>
        <authorList>
            <person name="Dong C."/>
            <person name="Lai Q."/>
            <person name="Shao Z."/>
        </authorList>
    </citation>
    <scope>NUCLEOTIDE SEQUENCE [LARGE SCALE GENOMIC DNA]</scope>
    <source>
        <strain evidence="2 3">JN14CK-3</strain>
    </source>
</reference>
<feature type="transmembrane region" description="Helical" evidence="1">
    <location>
        <begin position="164"/>
        <end position="181"/>
    </location>
</feature>
<keyword evidence="1" id="KW-1133">Transmembrane helix</keyword>
<dbReference type="OrthoDB" id="185917at2"/>
<name>A0A0D8JCJ5_9BACT</name>
<proteinExistence type="predicted"/>
<dbReference type="RefSeq" id="WP_045025787.1">
    <property type="nucleotide sequence ID" value="NZ_JRHC01000001.1"/>
</dbReference>
<keyword evidence="3" id="KW-1185">Reference proteome</keyword>
<feature type="transmembrane region" description="Helical" evidence="1">
    <location>
        <begin position="62"/>
        <end position="83"/>
    </location>
</feature>
<comment type="caution">
    <text evidence="2">The sequence shown here is derived from an EMBL/GenBank/DDBJ whole genome shotgun (WGS) entry which is preliminary data.</text>
</comment>